<dbReference type="RefSeq" id="WP_228771806.1">
    <property type="nucleotide sequence ID" value="NZ_FMZZ01000010.1"/>
</dbReference>
<dbReference type="STRING" id="1271860.SAMN05216174_110198"/>
<dbReference type="AlphaFoldDB" id="A0A1G6UC08"/>
<evidence type="ECO:0000256" key="2">
    <source>
        <dbReference type="ARBA" id="ARBA00006411"/>
    </source>
</evidence>
<comment type="subcellular location">
    <subcellularLocation>
        <location evidence="1">Cytoplasm</location>
    </subcellularLocation>
</comment>
<dbReference type="EMBL" id="FMZZ01000010">
    <property type="protein sequence ID" value="SDD38764.1"/>
    <property type="molecule type" value="Genomic_DNA"/>
</dbReference>
<evidence type="ECO:0000313" key="5">
    <source>
        <dbReference type="EMBL" id="SDD38764.1"/>
    </source>
</evidence>
<protein>
    <submittedName>
        <fullName evidence="5">EspG family protein</fullName>
    </submittedName>
</protein>
<dbReference type="Pfam" id="PF14011">
    <property type="entry name" value="ESX-1_EspG"/>
    <property type="match status" value="1"/>
</dbReference>
<gene>
    <name evidence="5" type="ORF">SAMN05216174_110198</name>
</gene>
<evidence type="ECO:0000256" key="1">
    <source>
        <dbReference type="ARBA" id="ARBA00004496"/>
    </source>
</evidence>
<reference evidence="6" key="1">
    <citation type="submission" date="2016-10" db="EMBL/GenBank/DDBJ databases">
        <authorList>
            <person name="Varghese N."/>
            <person name="Submissions S."/>
        </authorList>
    </citation>
    <scope>NUCLEOTIDE SEQUENCE [LARGE SCALE GENOMIC DNA]</scope>
    <source>
        <strain evidence="6">IBRC-M 10403</strain>
    </source>
</reference>
<keyword evidence="4" id="KW-0143">Chaperone</keyword>
<name>A0A1G6UC08_9PSEU</name>
<evidence type="ECO:0000256" key="3">
    <source>
        <dbReference type="ARBA" id="ARBA00022490"/>
    </source>
</evidence>
<dbReference type="Proteomes" id="UP000199501">
    <property type="component" value="Unassembled WGS sequence"/>
</dbReference>
<comment type="similarity">
    <text evidence="2">Belongs to the EspG family.</text>
</comment>
<keyword evidence="6" id="KW-1185">Reference proteome</keyword>
<accession>A0A1G6UC08</accession>
<evidence type="ECO:0000256" key="4">
    <source>
        <dbReference type="ARBA" id="ARBA00023186"/>
    </source>
</evidence>
<sequence>MIATSDATDEAASGPSSQTVYFGLAELDLLTTHAGVRMPYPVRVPCYGRTAAERAAVLAMAGATLTARRLADHAGPTGLAAELVAALRDRRSTVDLVLTGIARGPVGVLALRCGSAALVCRQPLARGHTNQVAVTRVYQDGLADELFRDVPRLAGATVAPISLDAGVVSAATSAAGEREEVARDRLRALAMAAGGDPDELDRLAALLPTVTGRGQLGATSAGRRTDELSWLDGPAGRVRIDHGKDGWVSVNPLRPKDIHRFIRRLACGVAESNTGKEPR</sequence>
<proteinExistence type="inferred from homology"/>
<organism evidence="5 6">
    <name type="scientific">Actinokineospora iranica</name>
    <dbReference type="NCBI Taxonomy" id="1271860"/>
    <lineage>
        <taxon>Bacteria</taxon>
        <taxon>Bacillati</taxon>
        <taxon>Actinomycetota</taxon>
        <taxon>Actinomycetes</taxon>
        <taxon>Pseudonocardiales</taxon>
        <taxon>Pseudonocardiaceae</taxon>
        <taxon>Actinokineospora</taxon>
    </lineage>
</organism>
<evidence type="ECO:0000313" key="6">
    <source>
        <dbReference type="Proteomes" id="UP000199501"/>
    </source>
</evidence>
<keyword evidence="3" id="KW-0963">Cytoplasm</keyword>
<dbReference type="InterPro" id="IPR025734">
    <property type="entry name" value="EspG"/>
</dbReference>